<dbReference type="RefSeq" id="WP_029093353.1">
    <property type="nucleotide sequence ID" value="NZ_PDDX01000001.1"/>
</dbReference>
<gene>
    <name evidence="4" type="ORF">CRN84_01790</name>
</gene>
<dbReference type="SUPFAM" id="SSF103515">
    <property type="entry name" value="Autotransporter"/>
    <property type="match status" value="1"/>
</dbReference>
<evidence type="ECO:0000256" key="2">
    <source>
        <dbReference type="ARBA" id="ARBA00023026"/>
    </source>
</evidence>
<dbReference type="EMBL" id="PDDX01000001">
    <property type="protein sequence ID" value="PHI28161.1"/>
    <property type="molecule type" value="Genomic_DNA"/>
</dbReference>
<dbReference type="CDD" id="cd01344">
    <property type="entry name" value="PL2_Passenger_AT"/>
    <property type="match status" value="1"/>
</dbReference>
<organism evidence="4 5">
    <name type="scientific">Budvicia aquatica</name>
    <dbReference type="NCBI Taxonomy" id="82979"/>
    <lineage>
        <taxon>Bacteria</taxon>
        <taxon>Pseudomonadati</taxon>
        <taxon>Pseudomonadota</taxon>
        <taxon>Gammaproteobacteria</taxon>
        <taxon>Enterobacterales</taxon>
        <taxon>Budviciaceae</taxon>
        <taxon>Budvicia</taxon>
    </lineage>
</organism>
<dbReference type="Gene3D" id="2.40.128.130">
    <property type="entry name" value="Autotransporter beta-domain"/>
    <property type="match status" value="1"/>
</dbReference>
<dbReference type="PANTHER" id="PTHR12338">
    <property type="entry name" value="AUTOTRANSPORTER"/>
    <property type="match status" value="1"/>
</dbReference>
<dbReference type="InterPro" id="IPR050909">
    <property type="entry name" value="Bact_Autotransporter_VF"/>
</dbReference>
<evidence type="ECO:0000259" key="3">
    <source>
        <dbReference type="PROSITE" id="PS51208"/>
    </source>
</evidence>
<name>A0A2C6DH67_9GAMM</name>
<dbReference type="STRING" id="1111728.GCA_000427805_02664"/>
<dbReference type="Pfam" id="PF18883">
    <property type="entry name" value="AC_1"/>
    <property type="match status" value="1"/>
</dbReference>
<sequence>MNKIYRVIWNNALGLWVVASELTCGKKKSSKLTSDAPERISVKTRSLTTVTLAILLSIYGTASAVSLAPDWIPTTNNSGNGTYTVGGGSVVNIDGPTFIQGNSSGYVQLMIEDAIAQGYASGDSLVGKVFINTGTQTKAVKVFDSITNSYKDVFVFDSNTFSQRAAGSSANEIILGLNRTSDFFYQTRLVHVDSTGGMVELDVAAKNIGSYFKDSQLAYADGTGSATSVINWNSQNNFYMSRGAVVTPADLTASQDIKSMEYAGLVTAFDGSIHHVNNVDELRDYNNWLIMQMQQTNTTLTAAQYADEFNKAFDITVHTYDVDRTSGGTIDTAPYIAPNGTTTIMTANGPNATVRVSNTGQLSGVAPSNGAILAIGGGKGINDGVIDMSNVSMTARNNSSVVNNGNIYVWFTTTAAQRATGLGMYATGSGATAINNGSLSVRPYNNASVNPLDRNIGMRSADGGYAENNNLIDLSPSAILNDTVSAVTGVLVSSGGSFTNTETAEIRLGNGFTTANNTIAVDVVSGAGTVINNGTISFGDMAKGAVGLNAENAGTVNVQNNGEIIIGGTSGDSQNVGIYAKASKGLLNKGLIDITGINAIGIKAVNGGSIDSVGSSLIRVGGTTEGLRNYGGWIEGVGSTVNLSGTINLLGENAIGLHARDGGQVNLSGDGAVNFGAANQIGFYVYGTDSNIKNTSTHGMNVSTMGSTLFRIASGAKFVGGVDIAKVTASGENAYALFVTGKDGGNTSKFTSGSMTIELTGSGSTGVLIEGGAEGLIENSAIIHLNQTNAIAGIADGNGHDLAGNIINSSDPSTLLTAAQRLSSSQDKVTGYIARNKAKLINTGNIEFTGANTIGIQVLDGSIGENGGSITVQDGGIGLIANSSNLTTEINNSGNLILRGGSNSNRTKGILGSGNSVTVNMTDGVIDLQGQGAIGVEVSNGGTVNLSGTAVPKFADNDSGITDQIAFRIIGDDASITTNVGTGTLLDASGTNSTLFRIEQSAQQTGILQMKTSGTGSRGIWATDAGTSVVADAGSDFQVLGARAQGVYITGGATGLMNSGVSVNLVGFGAVVGEVDGNEYALDGSVTNVDTGSKLTNKADITTPLRDAIGFITRNKGLMVNTGNINFTAGNNNIGVWVDNGKFDNQGNEIKVNGVVLYVEGTDSVITSSGGKLLATDGEAAIKLGNGASLDLAGSGFGIIEGQGLAHGVLLDVGAVGLIVDGARIDVNAAGATGYGIENRAEISGIQLMGTTVINVANGIGVRTSASLAQENSGTVNVDGSGIGLAFQTTTGDQIENDLDMSQSSGLVVNLNGTGGTGILANTRDGATVKSGASVNINKADGGSALVVNNFAKEVIQSGNLISSSMTAAVVLAEKANSFTNTGKIIANSITAGAMSFDGTINTVVLNDTGAEIQGVVALNGGKNNFTNKGLITGTISAADNDNTMLFDTGSTLTGKVTLGQGNNQVTLNGTAHTDEVTAGSGVNTFIIKGTGATYNLLDGGLGVEDSLVFDAATHTIAQAVKLQNFEHLKLKNQSTVILNEALILTDGGTGTGAVDIESGSEMAIKPTLAGDFVFNPLLTGAGILSAELDADTSAFNLSTHVGSGFKGTLRLSTSSFNLANVNASVLSQATLQSDSGNTTTVGTGVQNIGGLTINGGKLLFGSVMPGDKVSENSIVTSATGTLDIRGTGIVQVTMPIEVINDVPALDTRKSLFEQDDETTLVKLVTAEGNVLGNGSAILLNDENGNVISNAQTFDINQNGTLVAEGTYDYKLMNGDGNTVDGLYIGYGLTQLDLQGTADDALILTSNAGATGKASDLSAKVTGTGDLAIESGTQTVSLSNKLNDYTGDTTVRNGTLVMANDNVLGKTANLTVENGATFKTNDRVGSYSQTVGALNTVNGASVVIAEGSALTISDVQRAAGIVEGGTIANGTLSGAGELNIASSELVVNGANAGYIGDVNLSGTSLATLNGAQGLGTQGTIHFAAAGDRLDININPLSGNSTNLSKSLSGEGLVTTQNVTDLTVTGDNTDFTGIFSVETDAVLRAAEQKHLGSSVIENQGITYLIADAKWDLENTITGSGALVKQGADILVINHELAYTGETTVESGGLIIGDSASDVGAFALGNDGMLSGSSKVNVLSGAVLSGLGNITGEVDNQGTIAALNALAGYESATASNLNVGSLTNGGVIQLAGKNIGNTLTVNGDYTGGGTLVINAVLNDDSSATDKLIVTGNTSGETGVIVNNIRGKGQQTVNGIEVVNVGGLSDGTFKLNNRAVAGAYEYFLHKDGVETADGNWYLRSQLPSTVDPVDPVNPTPTDNIIRPEAGSYMANMAAASKMFNLRLEDREGRAENSSMWLRQVGSRTKFRDTTGQSRTVTNTYVVQGGAEVWGSHFNDNDRLGIGLMAAYGNASSKTGSNRTGYSAKGTVDGYSTGVYATWYQDAASLNGVYVDSWMQYSWLNGEVKGDQLSSESYNIDGLSASVETGYRMPVYQGKNSDVYVTPQAQVTWSGIKADDHREINGTRVTSSGDNNIQTRLGVKVSRDGVSDGDMGKDKLFTVYAEANWLNNSQQAGAVLNGVEVKQSGGRNLAELKLGTEGQLNKNVNLWTNVAQQLGDDGYSDTTLTVGFKYKF</sequence>
<dbReference type="PANTHER" id="PTHR12338:SF5">
    <property type="entry name" value="ANTIGEN 43-RELATED"/>
    <property type="match status" value="1"/>
</dbReference>
<dbReference type="InterPro" id="IPR012332">
    <property type="entry name" value="Autotransporter_pectin_lyase_C"/>
</dbReference>
<dbReference type="InterPro" id="IPR005546">
    <property type="entry name" value="Autotransporte_beta"/>
</dbReference>
<dbReference type="InterPro" id="IPR024973">
    <property type="entry name" value="ESPR"/>
</dbReference>
<evidence type="ECO:0000256" key="1">
    <source>
        <dbReference type="ARBA" id="ARBA00022729"/>
    </source>
</evidence>
<dbReference type="SUPFAM" id="SSF51126">
    <property type="entry name" value="Pectin lyase-like"/>
    <property type="match status" value="1"/>
</dbReference>
<dbReference type="InterPro" id="IPR011050">
    <property type="entry name" value="Pectin_lyase_fold/virulence"/>
</dbReference>
<dbReference type="OrthoDB" id="6053567at2"/>
<dbReference type="NCBIfam" id="TIGR01414">
    <property type="entry name" value="autotrans_barl"/>
    <property type="match status" value="1"/>
</dbReference>
<feature type="domain" description="Autotransporter" evidence="3">
    <location>
        <begin position="2345"/>
        <end position="2628"/>
    </location>
</feature>
<dbReference type="InterPro" id="IPR013425">
    <property type="entry name" value="Autotrns_rpt"/>
</dbReference>
<dbReference type="GO" id="GO:0019867">
    <property type="term" value="C:outer membrane"/>
    <property type="evidence" value="ECO:0007669"/>
    <property type="project" value="InterPro"/>
</dbReference>
<keyword evidence="1" id="KW-0732">Signal</keyword>
<protein>
    <submittedName>
        <fullName evidence="4">Outer membrane autotransporter barrel domain-containing protein</fullName>
    </submittedName>
</protein>
<dbReference type="PROSITE" id="PS51208">
    <property type="entry name" value="AUTOTRANSPORTER"/>
    <property type="match status" value="1"/>
</dbReference>
<dbReference type="InterPro" id="IPR043990">
    <property type="entry name" value="AC_1"/>
</dbReference>
<dbReference type="SMART" id="SM00869">
    <property type="entry name" value="Autotransporter"/>
    <property type="match status" value="1"/>
</dbReference>
<dbReference type="Pfam" id="PF13018">
    <property type="entry name" value="ESPR"/>
    <property type="match status" value="1"/>
</dbReference>
<comment type="caution">
    <text evidence="4">The sequence shown here is derived from an EMBL/GenBank/DDBJ whole genome shotgun (WGS) entry which is preliminary data.</text>
</comment>
<accession>A0A2C6DH67</accession>
<dbReference type="InterPro" id="IPR036709">
    <property type="entry name" value="Autotransporte_beta_dom_sf"/>
</dbReference>
<dbReference type="Pfam" id="PF03797">
    <property type="entry name" value="Autotransporter"/>
    <property type="match status" value="1"/>
</dbReference>
<evidence type="ECO:0000313" key="5">
    <source>
        <dbReference type="Proteomes" id="UP000224974"/>
    </source>
</evidence>
<dbReference type="NCBIfam" id="TIGR02601">
    <property type="entry name" value="autotrns_rpt"/>
    <property type="match status" value="2"/>
</dbReference>
<reference evidence="5" key="1">
    <citation type="submission" date="2017-09" db="EMBL/GenBank/DDBJ databases">
        <title>FDA dAtabase for Regulatory Grade micrObial Sequences (FDA-ARGOS): Supporting development and validation of Infectious Disease Dx tests.</title>
        <authorList>
            <person name="Minogue T."/>
            <person name="Wolcott M."/>
            <person name="Wasieloski L."/>
            <person name="Aguilar W."/>
            <person name="Moore D."/>
            <person name="Tallon L."/>
            <person name="Sadzewicz L."/>
            <person name="Ott S."/>
            <person name="Zhao X."/>
            <person name="Nagaraj S."/>
            <person name="Vavikolanu K."/>
            <person name="Aluvathingal J."/>
            <person name="Nadendla S."/>
            <person name="Sichtig H."/>
        </authorList>
    </citation>
    <scope>NUCLEOTIDE SEQUENCE [LARGE SCALE GENOMIC DNA]</scope>
    <source>
        <strain evidence="5">FDAARGOS_387</strain>
    </source>
</reference>
<keyword evidence="2" id="KW-0843">Virulence</keyword>
<evidence type="ECO:0000313" key="4">
    <source>
        <dbReference type="EMBL" id="PHI28161.1"/>
    </source>
</evidence>
<keyword evidence="5" id="KW-1185">Reference proteome</keyword>
<dbReference type="Gene3D" id="2.160.20.20">
    <property type="match status" value="1"/>
</dbReference>
<proteinExistence type="predicted"/>
<dbReference type="Proteomes" id="UP000224974">
    <property type="component" value="Unassembled WGS sequence"/>
</dbReference>
<dbReference type="InterPro" id="IPR006315">
    <property type="entry name" value="OM_autotransptr_brl_dom"/>
</dbReference>